<gene>
    <name evidence="1" type="ORF">FE782_02650</name>
</gene>
<accession>A0A5R9GCQ7</accession>
<evidence type="ECO:0000313" key="2">
    <source>
        <dbReference type="Proteomes" id="UP000309676"/>
    </source>
</evidence>
<sequence length="179" mass="20152">MENGLNRRDRHAIRDWIDTLSVAPGAGNRKAPALGYPLLGAGKHRFVFDIGDGRILKVARVPKGIDCNAQEASLYRRAPSALRKHLCPVTAAGHGWVVMKKMTRPVPSGRVCDRQLKRVRELADRYGIAISDIVDRRTGRPRRNNVRLAKDGRVVLIDYANVYAERNQLVAFFRRAFGR</sequence>
<evidence type="ECO:0000313" key="1">
    <source>
        <dbReference type="EMBL" id="TLS54262.1"/>
    </source>
</evidence>
<dbReference type="AlphaFoldDB" id="A0A5R9GCQ7"/>
<organism evidence="1 2">
    <name type="scientific">Paenibacillus antri</name>
    <dbReference type="NCBI Taxonomy" id="2582848"/>
    <lineage>
        <taxon>Bacteria</taxon>
        <taxon>Bacillati</taxon>
        <taxon>Bacillota</taxon>
        <taxon>Bacilli</taxon>
        <taxon>Bacillales</taxon>
        <taxon>Paenibacillaceae</taxon>
        <taxon>Paenibacillus</taxon>
    </lineage>
</organism>
<keyword evidence="2" id="KW-1185">Reference proteome</keyword>
<dbReference type="Proteomes" id="UP000309676">
    <property type="component" value="Unassembled WGS sequence"/>
</dbReference>
<dbReference type="EMBL" id="VCIW01000001">
    <property type="protein sequence ID" value="TLS54262.1"/>
    <property type="molecule type" value="Genomic_DNA"/>
</dbReference>
<dbReference type="OrthoDB" id="1739422at2"/>
<dbReference type="RefSeq" id="WP_138192205.1">
    <property type="nucleotide sequence ID" value="NZ_VCIW01000001.1"/>
</dbReference>
<name>A0A5R9GCQ7_9BACL</name>
<comment type="caution">
    <text evidence="1">The sequence shown here is derived from an EMBL/GenBank/DDBJ whole genome shotgun (WGS) entry which is preliminary data.</text>
</comment>
<reference evidence="1 2" key="1">
    <citation type="submission" date="2019-05" db="EMBL/GenBank/DDBJ databases">
        <authorList>
            <person name="Narsing Rao M.P."/>
            <person name="Li W.J."/>
        </authorList>
    </citation>
    <scope>NUCLEOTIDE SEQUENCE [LARGE SCALE GENOMIC DNA]</scope>
    <source>
        <strain evidence="1 2">SYSU_K30003</strain>
    </source>
</reference>
<proteinExistence type="predicted"/>
<protein>
    <submittedName>
        <fullName evidence="1">Uncharacterized protein</fullName>
    </submittedName>
</protein>